<comment type="similarity">
    <text evidence="2 12">Belongs to the amiloride-sensitive sodium channel (TC 1.A.6) family.</text>
</comment>
<evidence type="ECO:0000256" key="2">
    <source>
        <dbReference type="ARBA" id="ARBA00007193"/>
    </source>
</evidence>
<feature type="transmembrane region" description="Helical" evidence="13">
    <location>
        <begin position="32"/>
        <end position="56"/>
    </location>
</feature>
<keyword evidence="9 13" id="KW-0472">Membrane</keyword>
<dbReference type="InterPro" id="IPR001873">
    <property type="entry name" value="ENaC"/>
</dbReference>
<evidence type="ECO:0000256" key="10">
    <source>
        <dbReference type="ARBA" id="ARBA00023201"/>
    </source>
</evidence>
<keyword evidence="5 12" id="KW-0812">Transmembrane</keyword>
<dbReference type="GO" id="GO:0005886">
    <property type="term" value="C:plasma membrane"/>
    <property type="evidence" value="ECO:0007669"/>
    <property type="project" value="TreeGrafter"/>
</dbReference>
<keyword evidence="4 12" id="KW-0894">Sodium channel</keyword>
<keyword evidence="11 12" id="KW-0407">Ion channel</keyword>
<proteinExistence type="inferred from homology"/>
<keyword evidence="8 12" id="KW-0406">Ion transport</keyword>
<evidence type="ECO:0000256" key="4">
    <source>
        <dbReference type="ARBA" id="ARBA00022461"/>
    </source>
</evidence>
<protein>
    <submittedName>
        <fullName evidence="14">Uncharacterized protein</fullName>
    </submittedName>
</protein>
<organism evidence="14 15">
    <name type="scientific">Leptidea sinapis</name>
    <dbReference type="NCBI Taxonomy" id="189913"/>
    <lineage>
        <taxon>Eukaryota</taxon>
        <taxon>Metazoa</taxon>
        <taxon>Ecdysozoa</taxon>
        <taxon>Arthropoda</taxon>
        <taxon>Hexapoda</taxon>
        <taxon>Insecta</taxon>
        <taxon>Pterygota</taxon>
        <taxon>Neoptera</taxon>
        <taxon>Endopterygota</taxon>
        <taxon>Lepidoptera</taxon>
        <taxon>Glossata</taxon>
        <taxon>Ditrysia</taxon>
        <taxon>Papilionoidea</taxon>
        <taxon>Pieridae</taxon>
        <taxon>Dismorphiinae</taxon>
        <taxon>Leptidea</taxon>
    </lineage>
</organism>
<keyword evidence="6 13" id="KW-1133">Transmembrane helix</keyword>
<feature type="transmembrane region" description="Helical" evidence="13">
    <location>
        <begin position="329"/>
        <end position="354"/>
    </location>
</feature>
<dbReference type="PANTHER" id="PTHR11690">
    <property type="entry name" value="AMILORIDE-SENSITIVE SODIUM CHANNEL-RELATED"/>
    <property type="match status" value="1"/>
</dbReference>
<evidence type="ECO:0000256" key="12">
    <source>
        <dbReference type="RuleBase" id="RU000679"/>
    </source>
</evidence>
<evidence type="ECO:0000256" key="1">
    <source>
        <dbReference type="ARBA" id="ARBA00004141"/>
    </source>
</evidence>
<dbReference type="EMBL" id="FZQP02000981">
    <property type="protein sequence ID" value="VVC91137.1"/>
    <property type="molecule type" value="Genomic_DNA"/>
</dbReference>
<name>A0A5E4Q1G3_9NEOP</name>
<evidence type="ECO:0000256" key="6">
    <source>
        <dbReference type="ARBA" id="ARBA00022989"/>
    </source>
</evidence>
<comment type="subcellular location">
    <subcellularLocation>
        <location evidence="1">Membrane</location>
        <topology evidence="1">Multi-pass membrane protein</topology>
    </subcellularLocation>
</comment>
<dbReference type="Proteomes" id="UP000324832">
    <property type="component" value="Unassembled WGS sequence"/>
</dbReference>
<evidence type="ECO:0000256" key="11">
    <source>
        <dbReference type="ARBA" id="ARBA00023303"/>
    </source>
</evidence>
<reference evidence="14 15" key="1">
    <citation type="submission" date="2017-07" db="EMBL/GenBank/DDBJ databases">
        <authorList>
            <person name="Talla V."/>
            <person name="Backstrom N."/>
        </authorList>
    </citation>
    <scope>NUCLEOTIDE SEQUENCE [LARGE SCALE GENOMIC DNA]</scope>
</reference>
<evidence type="ECO:0000256" key="9">
    <source>
        <dbReference type="ARBA" id="ARBA00023136"/>
    </source>
</evidence>
<evidence type="ECO:0000313" key="15">
    <source>
        <dbReference type="Proteomes" id="UP000324832"/>
    </source>
</evidence>
<accession>A0A5E4Q1G3</accession>
<evidence type="ECO:0000313" key="14">
    <source>
        <dbReference type="EMBL" id="VVC91137.1"/>
    </source>
</evidence>
<sequence length="363" mass="40805">MKTYVRVMKHFLKTTTLHGFKYLCAKCYYDRAGWAVGCLASACCAAVLCTVVWARYLQMPALLTLRELRAHHASVLMPLVAVSLNDTTTQKIRAIFGKVLRRKYTRSDRLALLGGILDAHKLTLTQALFKIMPECDHIIKMCQWRRDTVPCSALFKKALTQWGVCCVKNPLKVDIPVPKRSQLEINKVLTLALQCSDEVSLYNCDFFTKYDVEEWVEPFALIPGFSYEAQLTFTSVSDSDESGLSNLCVYHQNFSKNDPQCNCLPPCKKVTTGLALVPSKMNALNYSVNPLIAALNNTLATLLTIQVRISGSRMFVVNPTETWITLLSSIGGIFNMFLGVGFFSVVELLFLFLLRLPIAFRRS</sequence>
<evidence type="ECO:0000256" key="3">
    <source>
        <dbReference type="ARBA" id="ARBA00022448"/>
    </source>
</evidence>
<dbReference type="AlphaFoldDB" id="A0A5E4Q1G3"/>
<keyword evidence="7" id="KW-0915">Sodium</keyword>
<dbReference type="GO" id="GO:0015280">
    <property type="term" value="F:ligand-gated sodium channel activity"/>
    <property type="evidence" value="ECO:0007669"/>
    <property type="project" value="TreeGrafter"/>
</dbReference>
<evidence type="ECO:0000256" key="8">
    <source>
        <dbReference type="ARBA" id="ARBA00023065"/>
    </source>
</evidence>
<feature type="non-terminal residue" evidence="14">
    <location>
        <position position="363"/>
    </location>
</feature>
<evidence type="ECO:0000256" key="7">
    <source>
        <dbReference type="ARBA" id="ARBA00023053"/>
    </source>
</evidence>
<keyword evidence="10 12" id="KW-0739">Sodium transport</keyword>
<keyword evidence="15" id="KW-1185">Reference proteome</keyword>
<dbReference type="Pfam" id="PF00858">
    <property type="entry name" value="ASC"/>
    <property type="match status" value="2"/>
</dbReference>
<gene>
    <name evidence="14" type="ORF">LSINAPIS_LOCUS3885</name>
</gene>
<evidence type="ECO:0000256" key="5">
    <source>
        <dbReference type="ARBA" id="ARBA00022692"/>
    </source>
</evidence>
<keyword evidence="3 12" id="KW-0813">Transport</keyword>
<evidence type="ECO:0000256" key="13">
    <source>
        <dbReference type="SAM" id="Phobius"/>
    </source>
</evidence>